<evidence type="ECO:0000313" key="2">
    <source>
        <dbReference type="Proteomes" id="UP000269945"/>
    </source>
</evidence>
<accession>A0A9X9Q4F6</accession>
<reference evidence="1 2" key="1">
    <citation type="submission" date="2018-10" db="EMBL/GenBank/DDBJ databases">
        <authorList>
            <person name="Ekblom R."/>
            <person name="Jareborg N."/>
        </authorList>
    </citation>
    <scope>NUCLEOTIDE SEQUENCE [LARGE SCALE GENOMIC DNA]</scope>
    <source>
        <tissue evidence="1">Muscle</tissue>
    </source>
</reference>
<evidence type="ECO:0000313" key="1">
    <source>
        <dbReference type="EMBL" id="VCX10675.1"/>
    </source>
</evidence>
<dbReference type="EMBL" id="CYRY02034293">
    <property type="protein sequence ID" value="VCX10675.1"/>
    <property type="molecule type" value="Genomic_DNA"/>
</dbReference>
<protein>
    <submittedName>
        <fullName evidence="1">Uncharacterized protein</fullName>
    </submittedName>
</protein>
<proteinExistence type="predicted"/>
<dbReference type="AlphaFoldDB" id="A0A9X9Q4F6"/>
<dbReference type="Proteomes" id="UP000269945">
    <property type="component" value="Unassembled WGS sequence"/>
</dbReference>
<comment type="caution">
    <text evidence="1">The sequence shown here is derived from an EMBL/GenBank/DDBJ whole genome shotgun (WGS) entry which is preliminary data.</text>
</comment>
<organism evidence="1 2">
    <name type="scientific">Gulo gulo</name>
    <name type="common">Wolverine</name>
    <name type="synonym">Gluton</name>
    <dbReference type="NCBI Taxonomy" id="48420"/>
    <lineage>
        <taxon>Eukaryota</taxon>
        <taxon>Metazoa</taxon>
        <taxon>Chordata</taxon>
        <taxon>Craniata</taxon>
        <taxon>Vertebrata</taxon>
        <taxon>Euteleostomi</taxon>
        <taxon>Mammalia</taxon>
        <taxon>Eutheria</taxon>
        <taxon>Laurasiatheria</taxon>
        <taxon>Carnivora</taxon>
        <taxon>Caniformia</taxon>
        <taxon>Musteloidea</taxon>
        <taxon>Mustelidae</taxon>
        <taxon>Guloninae</taxon>
        <taxon>Gulo</taxon>
    </lineage>
</organism>
<gene>
    <name evidence="1" type="ORF">BN2614_LOCUS1</name>
</gene>
<sequence length="88" mass="9962">MGATRKQSTCGPVASRTFSSTLSRSLECCECATNLTVRRLLTMSPPRILKPFWKEKLRWPSVTNPNARLAAKKMNSFYTSYCVNKTIK</sequence>
<name>A0A9X9Q4F6_GULGU</name>
<keyword evidence="2" id="KW-1185">Reference proteome</keyword>